<evidence type="ECO:0000313" key="2">
    <source>
        <dbReference type="EMBL" id="CAJ0600686.1"/>
    </source>
</evidence>
<proteinExistence type="predicted"/>
<organism evidence="2 3">
    <name type="scientific">Cylicocyclus nassatus</name>
    <name type="common">Nematode worm</name>
    <dbReference type="NCBI Taxonomy" id="53992"/>
    <lineage>
        <taxon>Eukaryota</taxon>
        <taxon>Metazoa</taxon>
        <taxon>Ecdysozoa</taxon>
        <taxon>Nematoda</taxon>
        <taxon>Chromadorea</taxon>
        <taxon>Rhabditida</taxon>
        <taxon>Rhabditina</taxon>
        <taxon>Rhabditomorpha</taxon>
        <taxon>Strongyloidea</taxon>
        <taxon>Strongylidae</taxon>
        <taxon>Cylicocyclus</taxon>
    </lineage>
</organism>
<feature type="coiled-coil region" evidence="1">
    <location>
        <begin position="737"/>
        <end position="804"/>
    </location>
</feature>
<dbReference type="EMBL" id="CATQJL010000241">
    <property type="protein sequence ID" value="CAJ0600686.1"/>
    <property type="molecule type" value="Genomic_DNA"/>
</dbReference>
<protein>
    <recommendedName>
        <fullName evidence="4">Tail tape measure protein</fullName>
    </recommendedName>
</protein>
<dbReference type="Proteomes" id="UP001176961">
    <property type="component" value="Unassembled WGS sequence"/>
</dbReference>
<feature type="coiled-coil region" evidence="1">
    <location>
        <begin position="938"/>
        <end position="1004"/>
    </location>
</feature>
<keyword evidence="3" id="KW-1185">Reference proteome</keyword>
<name>A0AA36GYW1_CYLNA</name>
<keyword evidence="1" id="KW-0175">Coiled coil</keyword>
<evidence type="ECO:0000256" key="1">
    <source>
        <dbReference type="SAM" id="Coils"/>
    </source>
</evidence>
<evidence type="ECO:0000313" key="3">
    <source>
        <dbReference type="Proteomes" id="UP001176961"/>
    </source>
</evidence>
<gene>
    <name evidence="2" type="ORF">CYNAS_LOCUS12669</name>
</gene>
<accession>A0AA36GYW1</accession>
<reference evidence="2" key="1">
    <citation type="submission" date="2023-07" db="EMBL/GenBank/DDBJ databases">
        <authorList>
            <consortium name="CYATHOMIX"/>
        </authorList>
    </citation>
    <scope>NUCLEOTIDE SEQUENCE</scope>
    <source>
        <strain evidence="2">N/A</strain>
    </source>
</reference>
<sequence length="1520" mass="168856">MLADASAGLGVDMSRLVLAYGQIRSASFLRGQEVRQLTEAGIPILEELRKQFEAMNGVAISAGDVFDKISARQVPFEMVAKVFKDMTSEGGKFYHMQEIQADTLKGKLSNLVDAYQIMFSEIGENQEGFLKGSVDAVRSMIENYQKLGHIITPVIVSFGAFKGMMLTLNAIKWVTDVQVMTNTLRAAGMQANFFSTALKKMGVNMGSLAIGGTVAAVALVTSAIVQASKAAHELENSLHKIGQTKLVEAEKSVKTFEELIRSMEGMTQGSQEYREAIERLNRQYGDYLPNLLTEKTTLAEIKEMSDAVVQSIYNRSKAYAYEQGVQEMNEKYVKDQTKYIKNITKWLGDLGVSEDKASAAISRFRQEILKSGDSDLAFSKFVETMENFFPGKQLVGLGEMAAQGRYLGKSFIEADQAARSFSRTLDGIFGTTTSYSTSAEFDAVNAINQDYEDAKNRLKEQKLDADQYDAEVKRLEISRVSDLISYYEELGEKDESRLDMVKKYKNELASLTKTATGWQAKVQEVLTKNGLGQSSAGNLWATDTDSLVEYWDTLRKVYKQVSLTDSEMESLKQNNESLYKTYVKQKKAIEEVGKALGVSIDDKIKKKKGKSPEQIELEAQIETVKKLMSAYEQMKKMGIGDETAKRWFAALAPGNEEITNTLRFREALQGYADTLRDVYGDVNGAAAIESLLGTDNIKEAMDAYSKLESLRGKLQSWIAEDFNIAGKGIAFDINKLAAELNSKNNAVDNRLNDLKVEFQEATKNEAAIAAIREKYGDEAWAKYLDSGENALEELADKEKQYNSDVMMEKVRDLAKNYVKEWGGLEAFDLSNWGDKTIMELNAIKEAVDNFDVNQLPEELVTALLGEDGKNWERLNEFTEAFRKALDAVGKKTSQQIKEETIKRVKKAAQAFGELADSVKGIADAYGNEDMANALSSMKEFSIAERQELKRTFAEAREEARKLSLDLSLSDGVDTIFGDNSLRSMRNAVNLMKEYGKAVEEEKQKTNVFFKKWNNGMLSLSKNQRKLDLKEAAEDLGYQLIDANGALNSNALQAILDTYKDLDNESRAWLEKAIEDTDAYTKAMEQLRSEVKNVFGQLADDMADTLINEYMEIGDATVDLAENMDVIFSDLAQSIAKNLVSAFILDNVLDKYENDVMSFYEQLGEGNLSEEQIASYFSALAEGIKNDTETAVEYTNRLMDALKAQGIELSKEETGGGMSNGIKSITEDTANLLASYINAIRADVAANRVSLTDIQTNTFRSAIAAEGILSKLSSMMGSFSGGGDGLKTGIYAEDTAQKWGMIAKSNPYPALPNPKKVYSNDWKDEHGKEEYTEQMFYDSYDFEVSFYVKAFADGAIPATAVLRNQIQSFFNAIRQGTFRIYDSYTAIGRRNVRYLGYTEDSFRARGNWARAIFKVKFRVDDPITLLSFNPDIEKILPVFTGTSTSSGSGSAKTVAISNFVLEKNAGVCVKFANKNTATAPTLNVTATGVYPINNIPNEGLRGGIFYLFEFDGSAWNCLGIL</sequence>
<feature type="coiled-coil region" evidence="1">
    <location>
        <begin position="441"/>
        <end position="521"/>
    </location>
</feature>
<comment type="caution">
    <text evidence="2">The sequence shown here is derived from an EMBL/GenBank/DDBJ whole genome shotgun (WGS) entry which is preliminary data.</text>
</comment>
<evidence type="ECO:0008006" key="4">
    <source>
        <dbReference type="Google" id="ProtNLM"/>
    </source>
</evidence>